<dbReference type="EMBL" id="MZXV01000007">
    <property type="protein sequence ID" value="PZV40406.1"/>
    <property type="molecule type" value="Genomic_DNA"/>
</dbReference>
<dbReference type="PANTHER" id="PTHR38340">
    <property type="entry name" value="S-LAYER PROTEIN"/>
    <property type="match status" value="1"/>
</dbReference>
<comment type="caution">
    <text evidence="6">The sequence shown here is derived from an EMBL/GenBank/DDBJ whole genome shotgun (WGS) entry which is preliminary data.</text>
</comment>
<evidence type="ECO:0000313" key="6">
    <source>
        <dbReference type="EMBL" id="PZV40406.1"/>
    </source>
</evidence>
<dbReference type="InterPro" id="IPR001343">
    <property type="entry name" value="Hemolysn_Ca-bd"/>
</dbReference>
<dbReference type="Proteomes" id="UP000248616">
    <property type="component" value="Unassembled WGS sequence"/>
</dbReference>
<dbReference type="AlphaFoldDB" id="A0A2W7EB30"/>
<dbReference type="RefSeq" id="WP_146605992.1">
    <property type="nucleotide sequence ID" value="NZ_MZXV01000007.1"/>
</dbReference>
<dbReference type="PROSITE" id="PS00330">
    <property type="entry name" value="HEMOLYSIN_CALCIUM"/>
    <property type="match status" value="6"/>
</dbReference>
<comment type="subcellular location">
    <subcellularLocation>
        <location evidence="2">Secreted</location>
    </subcellularLocation>
</comment>
<evidence type="ECO:0000256" key="2">
    <source>
        <dbReference type="ARBA" id="ARBA00004613"/>
    </source>
</evidence>
<accession>A0A2W7EB30</accession>
<feature type="domain" description="Peptidase M10 serralysin C-terminal" evidence="5">
    <location>
        <begin position="274"/>
        <end position="374"/>
    </location>
</feature>
<dbReference type="Pfam" id="PF08548">
    <property type="entry name" value="Peptidase_M10_C"/>
    <property type="match status" value="1"/>
</dbReference>
<dbReference type="GO" id="GO:0005509">
    <property type="term" value="F:calcium ion binding"/>
    <property type="evidence" value="ECO:0007669"/>
    <property type="project" value="InterPro"/>
</dbReference>
<feature type="non-terminal residue" evidence="6">
    <location>
        <position position="1"/>
    </location>
</feature>
<keyword evidence="7" id="KW-1185">Reference proteome</keyword>
<dbReference type="InterPro" id="IPR050557">
    <property type="entry name" value="RTX_toxin/Mannuronan_C5-epim"/>
</dbReference>
<gene>
    <name evidence="6" type="ORF">B5V02_00750</name>
</gene>
<keyword evidence="4" id="KW-0677">Repeat</keyword>
<dbReference type="PRINTS" id="PR00313">
    <property type="entry name" value="CABNDNGRPT"/>
</dbReference>
<comment type="cofactor">
    <cofactor evidence="1">
        <name>Ca(2+)</name>
        <dbReference type="ChEBI" id="CHEBI:29108"/>
    </cofactor>
</comment>
<sequence length="383" mass="37659">GAAGNDVLDGGAGADRLVGGAGLDCASYASAAKSVVADLANAGANGGDAFGDIFSGIENISGSNFADTLRGDTHNNVLSGRAGNDSLDGAAGNDVLDGGAGADRLVGGAGLDCASYASAAKSVVADLANAEANGGDAFGDIFSGIENISGSNFADTLRGDTHNNVLSGRAGNDSLDGAAGNDVLDGGAGADRLVGGAGLDCASYASAAKSVVADLANAGANGGDAFGDIFSGIENISGSNFADTLRGDTHNNVLSGGAGNDSLDGAAGNDVLDGGAGADILMGGYGADRFQFQSTGDTIPGSRDTISDFVHGLDRIDLRLIDANTNVSGDQEFSFIGDHGFSGKAGEMHFVDHVLSGDVNGDSIADFSIYIRGTGPSYPDFFL</sequence>
<protein>
    <recommendedName>
        <fullName evidence="5">Peptidase M10 serralysin C-terminal domain-containing protein</fullName>
    </recommendedName>
</protein>
<dbReference type="InterPro" id="IPR011049">
    <property type="entry name" value="Serralysin-like_metalloprot_C"/>
</dbReference>
<dbReference type="InterPro" id="IPR013858">
    <property type="entry name" value="Peptidase_M10B_C"/>
</dbReference>
<proteinExistence type="predicted"/>
<evidence type="ECO:0000256" key="1">
    <source>
        <dbReference type="ARBA" id="ARBA00001913"/>
    </source>
</evidence>
<dbReference type="SUPFAM" id="SSF51120">
    <property type="entry name" value="beta-Roll"/>
    <property type="match status" value="3"/>
</dbReference>
<dbReference type="PANTHER" id="PTHR38340:SF1">
    <property type="entry name" value="S-LAYER PROTEIN"/>
    <property type="match status" value="1"/>
</dbReference>
<reference evidence="7" key="1">
    <citation type="submission" date="2017-03" db="EMBL/GenBank/DDBJ databases">
        <authorList>
            <person name="Safronova V.I."/>
            <person name="Sazanova A.L."/>
            <person name="Chirak E.R."/>
        </authorList>
    </citation>
    <scope>NUCLEOTIDE SEQUENCE [LARGE SCALE GENOMIC DNA]</scope>
    <source>
        <strain evidence="7">Ach-343</strain>
    </source>
</reference>
<evidence type="ECO:0000313" key="7">
    <source>
        <dbReference type="Proteomes" id="UP000248616"/>
    </source>
</evidence>
<dbReference type="Pfam" id="PF00353">
    <property type="entry name" value="HemolysinCabind"/>
    <property type="match status" value="4"/>
</dbReference>
<dbReference type="GO" id="GO:0005615">
    <property type="term" value="C:extracellular space"/>
    <property type="evidence" value="ECO:0007669"/>
    <property type="project" value="InterPro"/>
</dbReference>
<evidence type="ECO:0000256" key="4">
    <source>
        <dbReference type="ARBA" id="ARBA00022737"/>
    </source>
</evidence>
<dbReference type="Gene3D" id="2.150.10.10">
    <property type="entry name" value="Serralysin-like metalloprotease, C-terminal"/>
    <property type="match status" value="3"/>
</dbReference>
<dbReference type="OrthoDB" id="8110404at2"/>
<evidence type="ECO:0000256" key="3">
    <source>
        <dbReference type="ARBA" id="ARBA00022525"/>
    </source>
</evidence>
<keyword evidence="3" id="KW-0964">Secreted</keyword>
<evidence type="ECO:0000259" key="5">
    <source>
        <dbReference type="Pfam" id="PF08548"/>
    </source>
</evidence>
<organism evidence="6 7">
    <name type="scientific">Mesorhizobium kowhaii</name>
    <dbReference type="NCBI Taxonomy" id="1300272"/>
    <lineage>
        <taxon>Bacteria</taxon>
        <taxon>Pseudomonadati</taxon>
        <taxon>Pseudomonadota</taxon>
        <taxon>Alphaproteobacteria</taxon>
        <taxon>Hyphomicrobiales</taxon>
        <taxon>Phyllobacteriaceae</taxon>
        <taxon>Mesorhizobium</taxon>
    </lineage>
</organism>
<dbReference type="InterPro" id="IPR018511">
    <property type="entry name" value="Hemolysin-typ_Ca-bd_CS"/>
</dbReference>
<name>A0A2W7EB30_9HYPH</name>